<feature type="transmembrane region" description="Helical" evidence="6">
    <location>
        <begin position="181"/>
        <end position="202"/>
    </location>
</feature>
<feature type="transmembrane region" description="Helical" evidence="6">
    <location>
        <begin position="243"/>
        <end position="263"/>
    </location>
</feature>
<feature type="domain" description="EamA" evidence="7">
    <location>
        <begin position="9"/>
        <end position="140"/>
    </location>
</feature>
<dbReference type="InterPro" id="IPR037185">
    <property type="entry name" value="EmrE-like"/>
</dbReference>
<accession>A0ABP9N4Q6</accession>
<dbReference type="RefSeq" id="WP_345489254.1">
    <property type="nucleotide sequence ID" value="NZ_BAABHY010000001.1"/>
</dbReference>
<keyword evidence="9" id="KW-1185">Reference proteome</keyword>
<feature type="domain" description="EamA" evidence="7">
    <location>
        <begin position="152"/>
        <end position="286"/>
    </location>
</feature>
<feature type="transmembrane region" description="Helical" evidence="6">
    <location>
        <begin position="149"/>
        <end position="169"/>
    </location>
</feature>
<sequence length="292" mass="32785">MSLSKTRLLGLIALVILTFIWAYNWIVMKSALIYMSATDFSAYRTVLAFLMLLVVLKISGRSLAPTPFWPTMLIGFFQTTGMIGLAQIALIVGGAGKVTIMVYTMPFWIALLSVFVLKEQLGLLQIIALITAAMGLLCIIQPWNSQNSLLSSFFALLSGLFWGIGAVIAKRLYRNLTIDTLSLTTWQMGYGAIFLVILSLIVADHHVMNAPYLWFALFYTIIPATALAWVLWMYILKTMNASVAGLSTLLIPVITLFLSWWLLHERPTHFEFLGVFLILLGLVFINYHPKRH</sequence>
<evidence type="ECO:0000256" key="2">
    <source>
        <dbReference type="ARBA" id="ARBA00022475"/>
    </source>
</evidence>
<protein>
    <submittedName>
        <fullName evidence="8">Cystine transporter YijE</fullName>
    </submittedName>
</protein>
<dbReference type="Pfam" id="PF00892">
    <property type="entry name" value="EamA"/>
    <property type="match status" value="2"/>
</dbReference>
<keyword evidence="3 6" id="KW-0812">Transmembrane</keyword>
<dbReference type="InterPro" id="IPR050638">
    <property type="entry name" value="AA-Vitamin_Transporters"/>
</dbReference>
<dbReference type="Proteomes" id="UP001500171">
    <property type="component" value="Unassembled WGS sequence"/>
</dbReference>
<evidence type="ECO:0000313" key="8">
    <source>
        <dbReference type="EMBL" id="GAA5107659.1"/>
    </source>
</evidence>
<feature type="transmembrane region" description="Helical" evidence="6">
    <location>
        <begin position="124"/>
        <end position="143"/>
    </location>
</feature>
<name>A0ABP9N4Q6_9GAMM</name>
<evidence type="ECO:0000256" key="4">
    <source>
        <dbReference type="ARBA" id="ARBA00022989"/>
    </source>
</evidence>
<keyword evidence="4 6" id="KW-1133">Transmembrane helix</keyword>
<dbReference type="SUPFAM" id="SSF103481">
    <property type="entry name" value="Multidrug resistance efflux transporter EmrE"/>
    <property type="match status" value="2"/>
</dbReference>
<evidence type="ECO:0000259" key="7">
    <source>
        <dbReference type="Pfam" id="PF00892"/>
    </source>
</evidence>
<keyword evidence="5 6" id="KW-0472">Membrane</keyword>
<gene>
    <name evidence="8" type="primary">yijE</name>
    <name evidence="8" type="ORF">GCM10023211_09020</name>
</gene>
<comment type="caution">
    <text evidence="8">The sequence shown here is derived from an EMBL/GenBank/DDBJ whole genome shotgun (WGS) entry which is preliminary data.</text>
</comment>
<evidence type="ECO:0000256" key="3">
    <source>
        <dbReference type="ARBA" id="ARBA00022692"/>
    </source>
</evidence>
<evidence type="ECO:0000256" key="6">
    <source>
        <dbReference type="SAM" id="Phobius"/>
    </source>
</evidence>
<feature type="transmembrane region" description="Helical" evidence="6">
    <location>
        <begin position="98"/>
        <end position="117"/>
    </location>
</feature>
<feature type="transmembrane region" description="Helical" evidence="6">
    <location>
        <begin position="214"/>
        <end position="236"/>
    </location>
</feature>
<dbReference type="Gene3D" id="1.10.3730.20">
    <property type="match status" value="1"/>
</dbReference>
<feature type="transmembrane region" description="Helical" evidence="6">
    <location>
        <begin position="32"/>
        <end position="56"/>
    </location>
</feature>
<feature type="transmembrane region" description="Helical" evidence="6">
    <location>
        <begin position="7"/>
        <end position="26"/>
    </location>
</feature>
<organism evidence="8 9">
    <name type="scientific">Orbus sasakiae</name>
    <dbReference type="NCBI Taxonomy" id="1078475"/>
    <lineage>
        <taxon>Bacteria</taxon>
        <taxon>Pseudomonadati</taxon>
        <taxon>Pseudomonadota</taxon>
        <taxon>Gammaproteobacteria</taxon>
        <taxon>Orbales</taxon>
        <taxon>Orbaceae</taxon>
        <taxon>Orbus</taxon>
    </lineage>
</organism>
<dbReference type="EMBL" id="BAABHY010000001">
    <property type="protein sequence ID" value="GAA5107659.1"/>
    <property type="molecule type" value="Genomic_DNA"/>
</dbReference>
<dbReference type="InterPro" id="IPR000620">
    <property type="entry name" value="EamA_dom"/>
</dbReference>
<proteinExistence type="predicted"/>
<comment type="subcellular location">
    <subcellularLocation>
        <location evidence="1">Cell membrane</location>
        <topology evidence="1">Multi-pass membrane protein</topology>
    </subcellularLocation>
</comment>
<keyword evidence="2" id="KW-1003">Cell membrane</keyword>
<reference evidence="9" key="1">
    <citation type="journal article" date="2019" name="Int. J. Syst. Evol. Microbiol.">
        <title>The Global Catalogue of Microorganisms (GCM) 10K type strain sequencing project: providing services to taxonomists for standard genome sequencing and annotation.</title>
        <authorList>
            <consortium name="The Broad Institute Genomics Platform"/>
            <consortium name="The Broad Institute Genome Sequencing Center for Infectious Disease"/>
            <person name="Wu L."/>
            <person name="Ma J."/>
        </authorList>
    </citation>
    <scope>NUCLEOTIDE SEQUENCE [LARGE SCALE GENOMIC DNA]</scope>
    <source>
        <strain evidence="9">JCM 18050</strain>
    </source>
</reference>
<evidence type="ECO:0000256" key="5">
    <source>
        <dbReference type="ARBA" id="ARBA00023136"/>
    </source>
</evidence>
<feature type="transmembrane region" description="Helical" evidence="6">
    <location>
        <begin position="269"/>
        <end position="287"/>
    </location>
</feature>
<dbReference type="PANTHER" id="PTHR32322:SF18">
    <property type="entry name" value="S-ADENOSYLMETHIONINE_S-ADENOSYLHOMOCYSTEINE TRANSPORTER"/>
    <property type="match status" value="1"/>
</dbReference>
<dbReference type="PANTHER" id="PTHR32322">
    <property type="entry name" value="INNER MEMBRANE TRANSPORTER"/>
    <property type="match status" value="1"/>
</dbReference>
<evidence type="ECO:0000313" key="9">
    <source>
        <dbReference type="Proteomes" id="UP001500171"/>
    </source>
</evidence>
<feature type="transmembrane region" description="Helical" evidence="6">
    <location>
        <begin position="68"/>
        <end position="92"/>
    </location>
</feature>
<evidence type="ECO:0000256" key="1">
    <source>
        <dbReference type="ARBA" id="ARBA00004651"/>
    </source>
</evidence>